<sequence length="66" mass="7567">MDLQKIRIFVITLAAALAILNLTVLMNFNNLSWDENKSSYLMLISNVAVIIGVLSSYFYERKKLNQ</sequence>
<gene>
    <name evidence="2" type="ORF">SAMN05216474_0312</name>
</gene>
<dbReference type="Proteomes" id="UP000236454">
    <property type="component" value="Unassembled WGS sequence"/>
</dbReference>
<dbReference type="RefSeq" id="WP_090245579.1">
    <property type="nucleotide sequence ID" value="NZ_FPAS01000001.1"/>
</dbReference>
<keyword evidence="1" id="KW-0812">Transmembrane</keyword>
<proteinExistence type="predicted"/>
<dbReference type="EMBL" id="FPAS01000001">
    <property type="protein sequence ID" value="SFT39423.1"/>
    <property type="molecule type" value="Genomic_DNA"/>
</dbReference>
<evidence type="ECO:0000313" key="3">
    <source>
        <dbReference type="Proteomes" id="UP000236454"/>
    </source>
</evidence>
<dbReference type="AlphaFoldDB" id="A0A1I6XMR1"/>
<dbReference type="STRING" id="477690.SAMN05216474_0312"/>
<keyword evidence="1" id="KW-1133">Transmembrane helix</keyword>
<feature type="transmembrane region" description="Helical" evidence="1">
    <location>
        <begin position="40"/>
        <end position="59"/>
    </location>
</feature>
<keyword evidence="3" id="KW-1185">Reference proteome</keyword>
<evidence type="ECO:0008006" key="4">
    <source>
        <dbReference type="Google" id="ProtNLM"/>
    </source>
</evidence>
<protein>
    <recommendedName>
        <fullName evidence="4">Histidine kinase</fullName>
    </recommendedName>
</protein>
<name>A0A1I6XMR1_9FLAO</name>
<feature type="transmembrane region" description="Helical" evidence="1">
    <location>
        <begin position="7"/>
        <end position="28"/>
    </location>
</feature>
<accession>A0A1I6XMR1</accession>
<organism evidence="2 3">
    <name type="scientific">Lishizhenia tianjinensis</name>
    <dbReference type="NCBI Taxonomy" id="477690"/>
    <lineage>
        <taxon>Bacteria</taxon>
        <taxon>Pseudomonadati</taxon>
        <taxon>Bacteroidota</taxon>
        <taxon>Flavobacteriia</taxon>
        <taxon>Flavobacteriales</taxon>
        <taxon>Crocinitomicaceae</taxon>
        <taxon>Lishizhenia</taxon>
    </lineage>
</organism>
<evidence type="ECO:0000256" key="1">
    <source>
        <dbReference type="SAM" id="Phobius"/>
    </source>
</evidence>
<evidence type="ECO:0000313" key="2">
    <source>
        <dbReference type="EMBL" id="SFT39423.1"/>
    </source>
</evidence>
<reference evidence="2 3" key="1">
    <citation type="submission" date="2016-10" db="EMBL/GenBank/DDBJ databases">
        <authorList>
            <person name="de Groot N.N."/>
        </authorList>
    </citation>
    <scope>NUCLEOTIDE SEQUENCE [LARGE SCALE GENOMIC DNA]</scope>
    <source>
        <strain evidence="2 3">CGMCC 1.7005</strain>
    </source>
</reference>
<keyword evidence="1" id="KW-0472">Membrane</keyword>